<dbReference type="AlphaFoldDB" id="A0A8H7PW29"/>
<evidence type="ECO:0000313" key="3">
    <source>
        <dbReference type="Proteomes" id="UP000654370"/>
    </source>
</evidence>
<proteinExistence type="predicted"/>
<organism evidence="2 3">
    <name type="scientific">Mortierella isabellina</name>
    <name type="common">Filamentous fungus</name>
    <name type="synonym">Umbelopsis isabellina</name>
    <dbReference type="NCBI Taxonomy" id="91625"/>
    <lineage>
        <taxon>Eukaryota</taxon>
        <taxon>Fungi</taxon>
        <taxon>Fungi incertae sedis</taxon>
        <taxon>Mucoromycota</taxon>
        <taxon>Mucoromycotina</taxon>
        <taxon>Umbelopsidomycetes</taxon>
        <taxon>Umbelopsidales</taxon>
        <taxon>Umbelopsidaceae</taxon>
        <taxon>Umbelopsis</taxon>
    </lineage>
</organism>
<gene>
    <name evidence="2" type="ORF">INT43_008520</name>
</gene>
<dbReference type="OrthoDB" id="2093493at2759"/>
<evidence type="ECO:0000256" key="1">
    <source>
        <dbReference type="SAM" id="MobiDB-lite"/>
    </source>
</evidence>
<dbReference type="PANTHER" id="PTHR37325:SF1">
    <property type="entry name" value="OXIDOREDUCTASE 21 KDA SUBUNIT, PUTATIVE (AFU_ORTHOLOGUE AFUA_4G05910)-RELATED"/>
    <property type="match status" value="1"/>
</dbReference>
<dbReference type="EMBL" id="JAEPQZ010000005">
    <property type="protein sequence ID" value="KAG2180940.1"/>
    <property type="molecule type" value="Genomic_DNA"/>
</dbReference>
<feature type="region of interest" description="Disordered" evidence="1">
    <location>
        <begin position="138"/>
        <end position="158"/>
    </location>
</feature>
<name>A0A8H7PW29_MORIS</name>
<protein>
    <submittedName>
        <fullName evidence="2">Uncharacterized protein</fullName>
    </submittedName>
</protein>
<dbReference type="Proteomes" id="UP000654370">
    <property type="component" value="Unassembled WGS sequence"/>
</dbReference>
<dbReference type="CDD" id="cd22849">
    <property type="entry name" value="NuzM"/>
    <property type="match status" value="1"/>
</dbReference>
<keyword evidence="3" id="KW-1185">Reference proteome</keyword>
<evidence type="ECO:0000313" key="2">
    <source>
        <dbReference type="EMBL" id="KAG2180940.1"/>
    </source>
</evidence>
<comment type="caution">
    <text evidence="2">The sequence shown here is derived from an EMBL/GenBank/DDBJ whole genome shotgun (WGS) entry which is preliminary data.</text>
</comment>
<sequence length="178" mass="19785">MSYNTKHWAWVKKLFSVNPQSTNGMPATGVFRTPAVGQHRDDNGVNNEYASILYSSRPEKYVAPKTAASNVANNYYFQRDTRRNFPRLAVYTQQDVAGLLTGATVDPSLPPPGADSQPVTPATVTESKSLTEVLGNTSLYSKGQMPPTPNWNSSKKWEVSTDWKAPEEGTYFPMRTYV</sequence>
<dbReference type="InterPro" id="IPR016813">
    <property type="entry name" value="NADH_Ub_cplx-1_21kDa"/>
</dbReference>
<dbReference type="PANTHER" id="PTHR37325">
    <property type="entry name" value="OXIDOREDUCTASE 21 KDA SUBUNIT, PUTATIVE (AFU_ORTHOLOGUE AFUA_4G05910)-RELATED"/>
    <property type="match status" value="1"/>
</dbReference>
<accession>A0A8H7PW29</accession>
<reference evidence="2" key="1">
    <citation type="submission" date="2020-12" db="EMBL/GenBank/DDBJ databases">
        <title>Metabolic potential, ecology and presence of endohyphal bacteria is reflected in genomic diversity of Mucoromycotina.</title>
        <authorList>
            <person name="Muszewska A."/>
            <person name="Okrasinska A."/>
            <person name="Steczkiewicz K."/>
            <person name="Drgas O."/>
            <person name="Orlowska M."/>
            <person name="Perlinska-Lenart U."/>
            <person name="Aleksandrzak-Piekarczyk T."/>
            <person name="Szatraj K."/>
            <person name="Zielenkiewicz U."/>
            <person name="Pilsyk S."/>
            <person name="Malc E."/>
            <person name="Mieczkowski P."/>
            <person name="Kruszewska J.S."/>
            <person name="Biernat P."/>
            <person name="Pawlowska J."/>
        </authorList>
    </citation>
    <scope>NUCLEOTIDE SEQUENCE</scope>
    <source>
        <strain evidence="2">WA0000067209</strain>
    </source>
</reference>